<evidence type="ECO:0000313" key="9">
    <source>
        <dbReference type="Proteomes" id="UP000515856"/>
    </source>
</evidence>
<dbReference type="RefSeq" id="WP_117452974.1">
    <property type="nucleotide sequence ID" value="NZ_CP060636.1"/>
</dbReference>
<gene>
    <name evidence="8" type="ORF">H9Q80_00555</name>
</gene>
<dbReference type="PIRSF" id="PIRSF018968">
    <property type="entry name" value="ABC_permease_BceB"/>
    <property type="match status" value="1"/>
</dbReference>
<feature type="transmembrane region" description="Helical" evidence="6">
    <location>
        <begin position="233"/>
        <end position="260"/>
    </location>
</feature>
<dbReference type="Pfam" id="PF02687">
    <property type="entry name" value="FtsX"/>
    <property type="match status" value="2"/>
</dbReference>
<feature type="transmembrane region" description="Helical" evidence="6">
    <location>
        <begin position="17"/>
        <end position="37"/>
    </location>
</feature>
<feature type="domain" description="ABC3 transporter permease C-terminal" evidence="7">
    <location>
        <begin position="572"/>
        <end position="685"/>
    </location>
</feature>
<dbReference type="PANTHER" id="PTHR46795">
    <property type="entry name" value="ABC TRANSPORTER PERMEASE-RELATED-RELATED"/>
    <property type="match status" value="1"/>
</dbReference>
<dbReference type="EMBL" id="CP060636">
    <property type="protein sequence ID" value="QNM12480.1"/>
    <property type="molecule type" value="Genomic_DNA"/>
</dbReference>
<organism evidence="8 9">
    <name type="scientific">[Eubacterium] hominis</name>
    <dbReference type="NCBI Taxonomy" id="2764325"/>
    <lineage>
        <taxon>Bacteria</taxon>
        <taxon>Bacillati</taxon>
        <taxon>Bacillota</taxon>
        <taxon>Erysipelotrichia</taxon>
        <taxon>Erysipelotrichales</taxon>
        <taxon>Erysipelotrichaceae</taxon>
        <taxon>Amedibacillus</taxon>
    </lineage>
</organism>
<evidence type="ECO:0000256" key="2">
    <source>
        <dbReference type="ARBA" id="ARBA00022475"/>
    </source>
</evidence>
<evidence type="ECO:0000256" key="1">
    <source>
        <dbReference type="ARBA" id="ARBA00004651"/>
    </source>
</evidence>
<keyword evidence="6" id="KW-0813">Transport</keyword>
<keyword evidence="5 6" id="KW-0472">Membrane</keyword>
<evidence type="ECO:0000256" key="4">
    <source>
        <dbReference type="ARBA" id="ARBA00022989"/>
    </source>
</evidence>
<feature type="transmembrane region" description="Helical" evidence="6">
    <location>
        <begin position="107"/>
        <end position="130"/>
    </location>
</feature>
<feature type="transmembrane region" description="Helical" evidence="6">
    <location>
        <begin position="620"/>
        <end position="642"/>
    </location>
</feature>
<evidence type="ECO:0000256" key="5">
    <source>
        <dbReference type="ARBA" id="ARBA00023136"/>
    </source>
</evidence>
<keyword evidence="4 6" id="KW-1133">Transmembrane helix</keyword>
<accession>A0A7G9GNU8</accession>
<dbReference type="InterPro" id="IPR003838">
    <property type="entry name" value="ABC3_permease_C"/>
</dbReference>
<name>A0A7G9GNU8_9FIRM</name>
<feature type="transmembrane region" description="Helical" evidence="6">
    <location>
        <begin position="287"/>
        <end position="310"/>
    </location>
</feature>
<dbReference type="GO" id="GO:0055085">
    <property type="term" value="P:transmembrane transport"/>
    <property type="evidence" value="ECO:0007669"/>
    <property type="project" value="UniProtKB-UniRule"/>
</dbReference>
<keyword evidence="9" id="KW-1185">Reference proteome</keyword>
<protein>
    <submittedName>
        <fullName evidence="8">FtsX-like permease family protein</fullName>
    </submittedName>
</protein>
<feature type="transmembrane region" description="Helical" evidence="6">
    <location>
        <begin position="654"/>
        <end position="680"/>
    </location>
</feature>
<reference evidence="8 9" key="1">
    <citation type="submission" date="2020-08" db="EMBL/GenBank/DDBJ databases">
        <authorList>
            <person name="Liu C."/>
            <person name="Sun Q."/>
        </authorList>
    </citation>
    <scope>NUCLEOTIDE SEQUENCE [LARGE SCALE GENOMIC DNA]</scope>
    <source>
        <strain evidence="8 9">NSJ-61</strain>
    </source>
</reference>
<keyword evidence="3 6" id="KW-0812">Transmembrane</keyword>
<feature type="transmembrane region" description="Helical" evidence="6">
    <location>
        <begin position="565"/>
        <end position="586"/>
    </location>
</feature>
<feature type="transmembrane region" description="Helical" evidence="6">
    <location>
        <begin position="57"/>
        <end position="79"/>
    </location>
</feature>
<dbReference type="InterPro" id="IPR052536">
    <property type="entry name" value="ABC-4_Integral_Memb_Prot"/>
</dbReference>
<dbReference type="PANTHER" id="PTHR46795:SF3">
    <property type="entry name" value="ABC TRANSPORTER PERMEASE"/>
    <property type="match status" value="1"/>
</dbReference>
<evidence type="ECO:0000259" key="7">
    <source>
        <dbReference type="Pfam" id="PF02687"/>
    </source>
</evidence>
<comment type="subcellular location">
    <subcellularLocation>
        <location evidence="1 6">Cell membrane</location>
        <topology evidence="1 6">Multi-pass membrane protein</topology>
    </subcellularLocation>
</comment>
<dbReference type="KEGG" id="ehn:H9Q80_00555"/>
<proteinExistence type="inferred from homology"/>
<dbReference type="InterPro" id="IPR027022">
    <property type="entry name" value="ABC_permease_BceB-typ"/>
</dbReference>
<feature type="domain" description="ABC3 transporter permease C-terminal" evidence="7">
    <location>
        <begin position="63"/>
        <end position="178"/>
    </location>
</feature>
<evidence type="ECO:0000256" key="3">
    <source>
        <dbReference type="ARBA" id="ARBA00022692"/>
    </source>
</evidence>
<comment type="similarity">
    <text evidence="6">Belongs to the ABC-4 integral membrane protein family.</text>
</comment>
<dbReference type="GO" id="GO:0005886">
    <property type="term" value="C:plasma membrane"/>
    <property type="evidence" value="ECO:0007669"/>
    <property type="project" value="UniProtKB-SubCell"/>
</dbReference>
<dbReference type="Proteomes" id="UP000515856">
    <property type="component" value="Chromosome"/>
</dbReference>
<feature type="transmembrane region" description="Helical" evidence="6">
    <location>
        <begin position="150"/>
        <end position="174"/>
    </location>
</feature>
<dbReference type="AlphaFoldDB" id="A0A7G9GNU8"/>
<keyword evidence="2 6" id="KW-1003">Cell membrane</keyword>
<evidence type="ECO:0000256" key="6">
    <source>
        <dbReference type="PIRNR" id="PIRNR018968"/>
    </source>
</evidence>
<feature type="transmembrane region" description="Helical" evidence="6">
    <location>
        <begin position="202"/>
        <end position="221"/>
    </location>
</feature>
<evidence type="ECO:0000313" key="8">
    <source>
        <dbReference type="EMBL" id="QNM12480.1"/>
    </source>
</evidence>
<sequence length="686" mass="78931">MYFKLALRNVKKSFRDFLIYFITLAFSVCLFYMFNSFQEQQYVMQLTTAQTDIVESLSRIMSSLSIFVAVVLAFLILYANNFLIKRRKKELGVYTLLGMPKHQISRILVYETFLIGLLSLISGLIIGFFLSQLLTVVTAHLFEVQLNYTFVFSFKATIMTILSFTLIFVVIMIFNSFILNRYQLIDLLNADKKHEQLKIKNIWVSVLIFIISIICIGWAYYKGIHEGLLAIELLGPIILAGSIGTVLFFLSLAGFMLTILQNSKNLYFRNLHCFIVRQIHASVNSNFLSMSVVCIMLLLSIGALSCGINMSSILNKTIKFSTPYDYTYTNHMHYYDYEKDEFDLYTTSPLNIEKAIDDIHLDPSYIASKTIARTYMDKDLSTSNPVFIDHIKKQDIKDYFKNQIGFVEIVSLHDYNTARQAYGMDPIQLKDHEAYLYSNYEMVMDGVKEIISKHPEISVFDQKVKVVNDDFERVSLFTTVDNGSMEYMTLVVPDAIIPANAIIHDEYWNANLTDKITPEKFSTYFKDQMYKTYDVPEDIHRFLQEYYIMDKDNVYQSSKGLSVTFTYIGIYLGIVFMIASAVILALQQLSNADENKKRYLILNKIGTDQKMINRTIFLEIAVYFLLPLLLAIVHSIVGIQIVNNIMVMFGKGNIFVSALFTAGIIVLIYGSYFCVTYIGYKNILKS</sequence>